<dbReference type="PANTHER" id="PTHR34293">
    <property type="entry name" value="HTH-TYPE TRANSCRIPTIONAL REGULATOR TRMBL2"/>
    <property type="match status" value="1"/>
</dbReference>
<dbReference type="HOGENOM" id="CLU_982175_0_0_2"/>
<feature type="domain" description="Transcription regulator TrmB N-terminal" evidence="1">
    <location>
        <begin position="33"/>
        <end position="100"/>
    </location>
</feature>
<dbReference type="Proteomes" id="UP000032408">
    <property type="component" value="Chromosome"/>
</dbReference>
<organism evidence="2 3">
    <name type="scientific">Nitrosopumilus adriaticus</name>
    <dbReference type="NCBI Taxonomy" id="1580092"/>
    <lineage>
        <taxon>Archaea</taxon>
        <taxon>Nitrososphaerota</taxon>
        <taxon>Nitrososphaeria</taxon>
        <taxon>Nitrosopumilales</taxon>
        <taxon>Nitrosopumilaceae</taxon>
        <taxon>Nitrosopumilus</taxon>
    </lineage>
</organism>
<dbReference type="AlphaFoldDB" id="A0A0D5C3H0"/>
<evidence type="ECO:0000259" key="1">
    <source>
        <dbReference type="Pfam" id="PF01978"/>
    </source>
</evidence>
<reference evidence="3" key="1">
    <citation type="submission" date="2015-03" db="EMBL/GenBank/DDBJ databases">
        <title>Characterization of two novel Thaumarchaeota isolated from the Northern Adriatic Sea.</title>
        <authorList>
            <person name="Bayer B."/>
            <person name="Vojvoda J."/>
            <person name="Offre P."/>
            <person name="Srivastava A."/>
            <person name="Elisabeth N."/>
            <person name="Garcia J.A.L."/>
            <person name="Schleper C."/>
            <person name="Herndl G.J."/>
        </authorList>
    </citation>
    <scope>NUCLEOTIDE SEQUENCE [LARGE SCALE GENOMIC DNA]</scope>
    <source>
        <strain evidence="3">NF5</strain>
    </source>
</reference>
<dbReference type="KEGG" id="nin:NADRNF5_1192"/>
<dbReference type="OrthoDB" id="11462at2157"/>
<dbReference type="SUPFAM" id="SSF50978">
    <property type="entry name" value="WD40 repeat-like"/>
    <property type="match status" value="1"/>
</dbReference>
<dbReference type="EMBL" id="CP011070">
    <property type="protein sequence ID" value="AJW70880.1"/>
    <property type="molecule type" value="Genomic_DNA"/>
</dbReference>
<dbReference type="RefSeq" id="WP_048116158.1">
    <property type="nucleotide sequence ID" value="NZ_CP011070.1"/>
</dbReference>
<dbReference type="InterPro" id="IPR051797">
    <property type="entry name" value="TrmB-like"/>
</dbReference>
<gene>
    <name evidence="2" type="ORF">NADRNF5_1192</name>
</gene>
<reference evidence="2 3" key="2">
    <citation type="journal article" date="2016" name="ISME J.">
        <title>Physiological and genomic characterization of two novel marine thaumarchaeal strains indicates niche differentiation.</title>
        <authorList>
            <person name="Bayer B."/>
            <person name="Vojvoda J."/>
            <person name="Offre P."/>
            <person name="Alves R.J."/>
            <person name="Elisabeth N.H."/>
            <person name="Garcia J.A."/>
            <person name="Volland J.M."/>
            <person name="Srivastava A."/>
            <person name="Schleper C."/>
            <person name="Herndl G.J."/>
        </authorList>
    </citation>
    <scope>NUCLEOTIDE SEQUENCE [LARGE SCALE GENOMIC DNA]</scope>
    <source>
        <strain evidence="2 3">NF5</strain>
    </source>
</reference>
<protein>
    <submittedName>
        <fullName evidence="2">Transcriptional regulator TrmB</fullName>
    </submittedName>
</protein>
<evidence type="ECO:0000313" key="2">
    <source>
        <dbReference type="EMBL" id="AJW70880.1"/>
    </source>
</evidence>
<evidence type="ECO:0000313" key="3">
    <source>
        <dbReference type="Proteomes" id="UP000032408"/>
    </source>
</evidence>
<proteinExistence type="predicted"/>
<dbReference type="GeneID" id="24820392"/>
<sequence length="283" mass="32695">MAKDTTQESVFDSSPDSKMYEYKLSVEKVQTKLSEYGLTSNQSKVFIYLGKYGSKTAPEVCKSLKLPRTETYHLLSALQNKGIVSATFQHPIQFTALPLEKAIWTLVNSEKERVKSLERMEQGLSKLWDNIPTFDSIHADVEEKFQMLQGSNQIQSKITEMTDSHNDEFLILGSEKDYLKLYHGDFLESFVKSKQKFRLLSGCSDKTAYIFDDLERKNIKKLHNDIENHLCFILKDDGEMLFFTKNAMSPDEPFAMWTNSNSMVYAMKLLFESLWTNSKNIHL</sequence>
<dbReference type="InterPro" id="IPR036388">
    <property type="entry name" value="WH-like_DNA-bd_sf"/>
</dbReference>
<dbReference type="STRING" id="1580092.NADRNF5_1192"/>
<dbReference type="InterPro" id="IPR036390">
    <property type="entry name" value="WH_DNA-bd_sf"/>
</dbReference>
<name>A0A0D5C3H0_9ARCH</name>
<dbReference type="Pfam" id="PF01978">
    <property type="entry name" value="TrmB"/>
    <property type="match status" value="1"/>
</dbReference>
<accession>A0A0D5C3H0</accession>
<dbReference type="InterPro" id="IPR036322">
    <property type="entry name" value="WD40_repeat_dom_sf"/>
</dbReference>
<dbReference type="InterPro" id="IPR002831">
    <property type="entry name" value="Tscrpt_reg_TrmB_N"/>
</dbReference>
<dbReference type="Gene3D" id="1.10.10.10">
    <property type="entry name" value="Winged helix-like DNA-binding domain superfamily/Winged helix DNA-binding domain"/>
    <property type="match status" value="1"/>
</dbReference>
<dbReference type="SUPFAM" id="SSF46785">
    <property type="entry name" value="Winged helix' DNA-binding domain"/>
    <property type="match status" value="1"/>
</dbReference>
<dbReference type="PANTHER" id="PTHR34293:SF1">
    <property type="entry name" value="HTH-TYPE TRANSCRIPTIONAL REGULATOR TRMBL2"/>
    <property type="match status" value="1"/>
</dbReference>
<keyword evidence="3" id="KW-1185">Reference proteome</keyword>